<evidence type="ECO:0000313" key="2">
    <source>
        <dbReference type="EMBL" id="OLQ05546.1"/>
    </source>
</evidence>
<comment type="caution">
    <text evidence="2">The sequence shown here is derived from an EMBL/GenBank/DDBJ whole genome shotgun (WGS) entry which is preliminary data.</text>
</comment>
<dbReference type="EMBL" id="LSRX01000181">
    <property type="protein sequence ID" value="OLQ05546.1"/>
    <property type="molecule type" value="Genomic_DNA"/>
</dbReference>
<reference evidence="2 3" key="1">
    <citation type="submission" date="2016-02" db="EMBL/GenBank/DDBJ databases">
        <title>Genome analysis of coral dinoflagellate symbionts highlights evolutionary adaptations to a symbiotic lifestyle.</title>
        <authorList>
            <person name="Aranda M."/>
            <person name="Li Y."/>
            <person name="Liew Y.J."/>
            <person name="Baumgarten S."/>
            <person name="Simakov O."/>
            <person name="Wilson M."/>
            <person name="Piel J."/>
            <person name="Ashoor H."/>
            <person name="Bougouffa S."/>
            <person name="Bajic V.B."/>
            <person name="Ryu T."/>
            <person name="Ravasi T."/>
            <person name="Bayer T."/>
            <person name="Micklem G."/>
            <person name="Kim H."/>
            <person name="Bhak J."/>
            <person name="Lajeunesse T.C."/>
            <person name="Voolstra C.R."/>
        </authorList>
    </citation>
    <scope>NUCLEOTIDE SEQUENCE [LARGE SCALE GENOMIC DNA]</scope>
    <source>
        <strain evidence="2 3">CCMP2467</strain>
    </source>
</reference>
<feature type="region of interest" description="Disordered" evidence="1">
    <location>
        <begin position="676"/>
        <end position="791"/>
    </location>
</feature>
<evidence type="ECO:0000313" key="3">
    <source>
        <dbReference type="Proteomes" id="UP000186817"/>
    </source>
</evidence>
<gene>
    <name evidence="2" type="ORF">AK812_SmicGene11256</name>
</gene>
<accession>A0A1Q9EDN3</accession>
<dbReference type="OrthoDB" id="424967at2759"/>
<evidence type="ECO:0000256" key="1">
    <source>
        <dbReference type="SAM" id="MobiDB-lite"/>
    </source>
</evidence>
<feature type="region of interest" description="Disordered" evidence="1">
    <location>
        <begin position="904"/>
        <end position="924"/>
    </location>
</feature>
<dbReference type="Proteomes" id="UP000186817">
    <property type="component" value="Unassembled WGS sequence"/>
</dbReference>
<feature type="region of interest" description="Disordered" evidence="1">
    <location>
        <begin position="598"/>
        <end position="619"/>
    </location>
</feature>
<proteinExistence type="predicted"/>
<feature type="compositionally biased region" description="Low complexity" evidence="1">
    <location>
        <begin position="718"/>
        <end position="739"/>
    </location>
</feature>
<feature type="compositionally biased region" description="Basic and acidic residues" evidence="1">
    <location>
        <begin position="678"/>
        <end position="690"/>
    </location>
</feature>
<organism evidence="2 3">
    <name type="scientific">Symbiodinium microadriaticum</name>
    <name type="common">Dinoflagellate</name>
    <name type="synonym">Zooxanthella microadriatica</name>
    <dbReference type="NCBI Taxonomy" id="2951"/>
    <lineage>
        <taxon>Eukaryota</taxon>
        <taxon>Sar</taxon>
        <taxon>Alveolata</taxon>
        <taxon>Dinophyceae</taxon>
        <taxon>Suessiales</taxon>
        <taxon>Symbiodiniaceae</taxon>
        <taxon>Symbiodinium</taxon>
    </lineage>
</organism>
<dbReference type="AlphaFoldDB" id="A0A1Q9EDN3"/>
<keyword evidence="3" id="KW-1185">Reference proteome</keyword>
<sequence length="924" mass="102137">MSELYMRIQEDGLSNLTRAAEQWVHIALDETTEPVTVNARAELSSVLVIHMKFVRLSASGRQLERLNVVLPTALLNTTSTADLHTALMGRLPLTLKQLEALAEKTIFLLNTDSFSSCMRLRKLLSTQVRCLSCPCRMHQLSLSLTSGLMYSGLMSALFCGSLTLRQSRFQRLLRARLRAILEDPEKLVICYESPDHSAVSHAQAVWDLFWPLVTTNEKEQAGERRVGGKKAKAWRRLRLNLKGPLNSNTVTHFCPLGCHTSRKAVVDDLYDDLCTLFLDSPPPTPAFNKWTKISPVCEWFCPLFRVHNLLPQMLEPVLSSLQAAASSKLTQSLLPEADDDITLGLGQSEEFAQQEYLRVRRFHAFVTTPHVGDKLMAVLLGMKPSLRILGAFFTSATETGHMLQDAKPTCTALELGRPSKSPAVKAVAVLLDALADERHELWQALLPSTEEWNERLYCLAATAACLQVGQLQSRLVLPFAAWPWKAALFFEDDSAVSQERKNALAQELLDLCVHQEDFVVQYKQGLNCVADVLGELNLERTHHLLQTAPITNFISEKSFAGSHTRRATNQGMQPKHPTLAAQHVLAESKTILDTSQFGKAAHHSVQAPSRAPQDAKGSSAWHNFVRQHNCSNKTLADEREILDTNELQITPGQLKNKFDGRRQKLRAQVVDKGNSAEVLEKETKRPRLEEAVDAAEASSSEEDEAAGGSVLEQEMMTSSRSARRAAPAVAATAKANSSSQRTNHHTNPVTTRISVNTKQAPANAVPAVSQEEQEEDAKRRGRPNKFAGKNSLDVLDSHGLVQLRQSILSSPELNKPLHDLTSIDDYKKAMLNFVTTATDANKRAQSLDCKVKKWQGVPDDVLSVNASHKEKASALAQAATAFQLGKKGVVVDRMQTALSAFEQQKFQARPSKESPALQDMVGPA</sequence>
<name>A0A1Q9EDN3_SYMMI</name>
<feature type="compositionally biased region" description="Polar residues" evidence="1">
    <location>
        <begin position="745"/>
        <end position="760"/>
    </location>
</feature>
<protein>
    <submittedName>
        <fullName evidence="2">Uncharacterized protein</fullName>
    </submittedName>
</protein>